<comment type="caution">
    <text evidence="1">The sequence shown here is derived from an EMBL/GenBank/DDBJ whole genome shotgun (WGS) entry which is preliminary data.</text>
</comment>
<sequence length="128" mass="15092">MAKKRKKKVKWDLQREKPPVDDPVALRFRERDPAPGMKMVRAVYPIDVEFTRRMLEDFDLRKPLADFQENAHKHFALVHEENKQRPCHPDDRPLVGTIIGNLIVGLQITVLLEVPEDYDDPYYTEVKE</sequence>
<protein>
    <submittedName>
        <fullName evidence="1">Uncharacterized protein</fullName>
    </submittedName>
</protein>
<proteinExistence type="predicted"/>
<name>A0A0F9IQI2_9ZZZZ</name>
<reference evidence="1" key="1">
    <citation type="journal article" date="2015" name="Nature">
        <title>Complex archaea that bridge the gap between prokaryotes and eukaryotes.</title>
        <authorList>
            <person name="Spang A."/>
            <person name="Saw J.H."/>
            <person name="Jorgensen S.L."/>
            <person name="Zaremba-Niedzwiedzka K."/>
            <person name="Martijn J."/>
            <person name="Lind A.E."/>
            <person name="van Eijk R."/>
            <person name="Schleper C."/>
            <person name="Guy L."/>
            <person name="Ettema T.J."/>
        </authorList>
    </citation>
    <scope>NUCLEOTIDE SEQUENCE</scope>
</reference>
<organism evidence="1">
    <name type="scientific">marine sediment metagenome</name>
    <dbReference type="NCBI Taxonomy" id="412755"/>
    <lineage>
        <taxon>unclassified sequences</taxon>
        <taxon>metagenomes</taxon>
        <taxon>ecological metagenomes</taxon>
    </lineage>
</organism>
<accession>A0A0F9IQI2</accession>
<gene>
    <name evidence="1" type="ORF">LCGC14_1550600</name>
</gene>
<dbReference type="AlphaFoldDB" id="A0A0F9IQI2"/>
<dbReference type="EMBL" id="LAZR01011848">
    <property type="protein sequence ID" value="KKM57649.1"/>
    <property type="molecule type" value="Genomic_DNA"/>
</dbReference>
<evidence type="ECO:0000313" key="1">
    <source>
        <dbReference type="EMBL" id="KKM57649.1"/>
    </source>
</evidence>